<gene>
    <name evidence="1" type="ORF">A0H76_348</name>
</gene>
<organism evidence="1 2">
    <name type="scientific">Hepatospora eriocheir</name>
    <dbReference type="NCBI Taxonomy" id="1081669"/>
    <lineage>
        <taxon>Eukaryota</taxon>
        <taxon>Fungi</taxon>
        <taxon>Fungi incertae sedis</taxon>
        <taxon>Microsporidia</taxon>
        <taxon>Hepatosporidae</taxon>
        <taxon>Hepatospora</taxon>
    </lineage>
</organism>
<proteinExistence type="predicted"/>
<accession>A0A1X0QLB7</accession>
<comment type="caution">
    <text evidence="1">The sequence shown here is derived from an EMBL/GenBank/DDBJ whole genome shotgun (WGS) entry which is preliminary data.</text>
</comment>
<name>A0A1X0QLB7_9MICR</name>
<dbReference type="VEuPathDB" id="MicrosporidiaDB:HERIO_1471"/>
<protein>
    <submittedName>
        <fullName evidence="1">Uncharacterized protein</fullName>
    </submittedName>
</protein>
<evidence type="ECO:0000313" key="1">
    <source>
        <dbReference type="EMBL" id="ORE00515.1"/>
    </source>
</evidence>
<dbReference type="AlphaFoldDB" id="A0A1X0QLB7"/>
<evidence type="ECO:0000313" key="2">
    <source>
        <dbReference type="Proteomes" id="UP000192501"/>
    </source>
</evidence>
<dbReference type="VEuPathDB" id="MicrosporidiaDB:A0H76_348"/>
<reference evidence="1 2" key="1">
    <citation type="journal article" date="2017" name="Environ. Microbiol.">
        <title>Decay of the glycolytic pathway and adaptation to intranuclear parasitism within Enterocytozoonidae microsporidia.</title>
        <authorList>
            <person name="Wiredu Boakye D."/>
            <person name="Jaroenlak P."/>
            <person name="Prachumwat A."/>
            <person name="Williams T.A."/>
            <person name="Bateman K.S."/>
            <person name="Itsathitphaisarn O."/>
            <person name="Sritunyalucksana K."/>
            <person name="Paszkiewicz K.H."/>
            <person name="Moore K.A."/>
            <person name="Stentiford G.D."/>
            <person name="Williams B.A."/>
        </authorList>
    </citation>
    <scope>NUCLEOTIDE SEQUENCE [LARGE SCALE GENOMIC DNA]</scope>
    <source>
        <strain evidence="2">canceri</strain>
    </source>
</reference>
<dbReference type="Proteomes" id="UP000192501">
    <property type="component" value="Unassembled WGS sequence"/>
</dbReference>
<sequence length="121" mass="14631">MNKEDSKIKEIFYEIWSTPTYKKQVKLIDEILTEKSIRKPLFQYVVDQYEKIETDRKDKFLYLTLKTVELEDIQLEELVKIKSLELQYQLILRSTNLKKPRDLNLKDLHPVTVNLIKLKFN</sequence>
<dbReference type="EMBL" id="LTAI01000013">
    <property type="protein sequence ID" value="ORE00515.1"/>
    <property type="molecule type" value="Genomic_DNA"/>
</dbReference>